<dbReference type="EMBL" id="FQTW01000003">
    <property type="protein sequence ID" value="SHE60517.1"/>
    <property type="molecule type" value="Genomic_DNA"/>
</dbReference>
<protein>
    <submittedName>
        <fullName evidence="2">FAD dependent oxidoreductase</fullName>
    </submittedName>
</protein>
<dbReference type="Gene3D" id="3.30.9.10">
    <property type="entry name" value="D-Amino Acid Oxidase, subunit A, domain 2"/>
    <property type="match status" value="1"/>
</dbReference>
<dbReference type="Proteomes" id="UP000184462">
    <property type="component" value="Unassembled WGS sequence"/>
</dbReference>
<organism evidence="2 3">
    <name type="scientific">Psychroflexus salarius</name>
    <dbReference type="NCBI Taxonomy" id="1155689"/>
    <lineage>
        <taxon>Bacteria</taxon>
        <taxon>Pseudomonadati</taxon>
        <taxon>Bacteroidota</taxon>
        <taxon>Flavobacteriia</taxon>
        <taxon>Flavobacteriales</taxon>
        <taxon>Flavobacteriaceae</taxon>
        <taxon>Psychroflexus</taxon>
    </lineage>
</organism>
<keyword evidence="3" id="KW-1185">Reference proteome</keyword>
<dbReference type="InterPro" id="IPR006076">
    <property type="entry name" value="FAD-dep_OxRdtase"/>
</dbReference>
<sequence>MLHPIFKTDVFQLKPNTFNFKSCLPELIQHQLEGQIDTGKMMQQLLQKVQSEGILVLNSAEVLSVSAEVSSVKIQLPNLEFTAQHTFVATNAFAKDLLDVEVTPARNQVLITQPIHNLQLKGCFHLDEGYLYFRNIHNRILLGGARNLAPETETTTDFKLTKLIQTKLESLLKEVILPDQDVEITQRWSGILGVGQQKKPMVKSVSNHLHCAFRLGGMGIAIGSQVGRDLAYLIK</sequence>
<evidence type="ECO:0000313" key="2">
    <source>
        <dbReference type="EMBL" id="SHE60517.1"/>
    </source>
</evidence>
<evidence type="ECO:0000259" key="1">
    <source>
        <dbReference type="Pfam" id="PF01266"/>
    </source>
</evidence>
<dbReference type="Pfam" id="PF01266">
    <property type="entry name" value="DAO"/>
    <property type="match status" value="1"/>
</dbReference>
<gene>
    <name evidence="2" type="ORF">SAMN05444278_103115</name>
</gene>
<dbReference type="STRING" id="1155689.SAMN05444278_103115"/>
<feature type="domain" description="FAD dependent oxidoreductase" evidence="1">
    <location>
        <begin position="33"/>
        <end position="233"/>
    </location>
</feature>
<accession>A0A1M4UV35</accession>
<dbReference type="SUPFAM" id="SSF51905">
    <property type="entry name" value="FAD/NAD(P)-binding domain"/>
    <property type="match status" value="1"/>
</dbReference>
<evidence type="ECO:0000313" key="3">
    <source>
        <dbReference type="Proteomes" id="UP000184462"/>
    </source>
</evidence>
<dbReference type="InterPro" id="IPR036188">
    <property type="entry name" value="FAD/NAD-bd_sf"/>
</dbReference>
<dbReference type="AlphaFoldDB" id="A0A1M4UV35"/>
<proteinExistence type="predicted"/>
<name>A0A1M4UV35_9FLAO</name>
<dbReference type="Gene3D" id="3.50.50.60">
    <property type="entry name" value="FAD/NAD(P)-binding domain"/>
    <property type="match status" value="1"/>
</dbReference>
<reference evidence="2 3" key="1">
    <citation type="submission" date="2016-11" db="EMBL/GenBank/DDBJ databases">
        <authorList>
            <person name="Jaros S."/>
            <person name="Januszkiewicz K."/>
            <person name="Wedrychowicz H."/>
        </authorList>
    </citation>
    <scope>NUCLEOTIDE SEQUENCE [LARGE SCALE GENOMIC DNA]</scope>
    <source>
        <strain evidence="2 3">DSM 25661</strain>
    </source>
</reference>